<dbReference type="InterPro" id="IPR003673">
    <property type="entry name" value="CoA-Trfase_fam_III"/>
</dbReference>
<accession>A0A0C6P6V5</accession>
<dbReference type="GeneID" id="56476735"/>
<proteinExistence type="predicted"/>
<dbReference type="InterPro" id="IPR023606">
    <property type="entry name" value="CoA-Trfase_III_dom_1_sf"/>
</dbReference>
<evidence type="ECO:0000313" key="2">
    <source>
        <dbReference type="EMBL" id="CCJ55571.1"/>
    </source>
</evidence>
<protein>
    <submittedName>
        <fullName evidence="2">Uncharacterized protein</fullName>
    </submittedName>
</protein>
<dbReference type="PANTHER" id="PTHR48207">
    <property type="entry name" value="SUCCINATE--HYDROXYMETHYLGLUTARATE COA-TRANSFERASE"/>
    <property type="match status" value="1"/>
</dbReference>
<evidence type="ECO:0000313" key="3">
    <source>
        <dbReference type="Proteomes" id="UP000007564"/>
    </source>
</evidence>
<reference evidence="2 3" key="1">
    <citation type="journal article" date="2012" name="BMC Genomics">
        <title>Comparative genomics of the classical Bordetella subspecies: the evolution and exchange of virulence-associated diversity amongst closely related pathogens.</title>
        <authorList>
            <person name="Park J."/>
            <person name="Zhang Y."/>
            <person name="Buboltz A.M."/>
            <person name="Zhang X."/>
            <person name="Schuster S.C."/>
            <person name="Ahuja U."/>
            <person name="Liu M."/>
            <person name="Miller J.F."/>
            <person name="Sebaihia M."/>
            <person name="Bentley S.D."/>
            <person name="Parkhill J."/>
            <person name="Harvill E.T."/>
        </authorList>
    </citation>
    <scope>NUCLEOTIDE SEQUENCE [LARGE SCALE GENOMIC DNA]</scope>
    <source>
        <strain evidence="2 3">253</strain>
    </source>
</reference>
<name>A0A0C6P6V5_BORBO</name>
<dbReference type="SUPFAM" id="SSF89796">
    <property type="entry name" value="CoA-transferase family III (CaiB/BaiF)"/>
    <property type="match status" value="1"/>
</dbReference>
<dbReference type="InterPro" id="IPR050483">
    <property type="entry name" value="CoA-transferase_III_domain"/>
</dbReference>
<sequence>MSIKPLAGIRILDFSKVLAGPICTQALQDLGAEVTKVESCDSGDDTRGWPPFREGEGAVFLYANRAKRSIALDLKSDDARAVIRQLVEQADVVVESFGPGVAERLRIDYDTLNAINPRLVYCSISGYGRSGPLAHGKGYDMILQAFVGMCSIMGEQGSGPVRAPFSPIDQGTGMQATSAILAALMNRDRTGEGCHIEASLFDTGIFYLGYMFQSFWERGTEPQRFGCAHESLCPYEAYQARDKQILIGVASEALWRKLCDVLQLADMKDDPRFDINARRVAHRELVAQRLNAVLARHDASHWQDLLVENGIPCAQINSFADALAHPHTIASGIVAEVDSERYGPMRTVGQPVKFNGQRNFADAPAPAHGEHTRAILDDLGYSEAQIEAMRQRGTIKIS</sequence>
<dbReference type="GO" id="GO:0008410">
    <property type="term" value="F:CoA-transferase activity"/>
    <property type="evidence" value="ECO:0007669"/>
    <property type="project" value="TreeGrafter"/>
</dbReference>
<dbReference type="PANTHER" id="PTHR48207:SF3">
    <property type="entry name" value="SUCCINATE--HYDROXYMETHYLGLUTARATE COA-TRANSFERASE"/>
    <property type="match status" value="1"/>
</dbReference>
<gene>
    <name evidence="2" type="ORF">BN112_3657</name>
</gene>
<dbReference type="Proteomes" id="UP000007564">
    <property type="component" value="Chromosome"/>
</dbReference>
<keyword evidence="1" id="KW-0808">Transferase</keyword>
<dbReference type="AlphaFoldDB" id="A0A0C6P6V5"/>
<dbReference type="OrthoDB" id="5294844at2"/>
<organism evidence="2 3">
    <name type="scientific">Bordetella bronchiseptica 253</name>
    <dbReference type="NCBI Taxonomy" id="568707"/>
    <lineage>
        <taxon>Bacteria</taxon>
        <taxon>Pseudomonadati</taxon>
        <taxon>Pseudomonadota</taxon>
        <taxon>Betaproteobacteria</taxon>
        <taxon>Burkholderiales</taxon>
        <taxon>Alcaligenaceae</taxon>
        <taxon>Bordetella</taxon>
    </lineage>
</organism>
<dbReference type="InterPro" id="IPR044855">
    <property type="entry name" value="CoA-Trfase_III_dom3_sf"/>
</dbReference>
<dbReference type="EMBL" id="HE965806">
    <property type="protein sequence ID" value="CCJ55571.1"/>
    <property type="molecule type" value="Genomic_DNA"/>
</dbReference>
<dbReference type="Gene3D" id="3.40.50.10540">
    <property type="entry name" value="Crotonobetainyl-coa:carnitine coa-transferase, domain 1"/>
    <property type="match status" value="1"/>
</dbReference>
<dbReference type="KEGG" id="bbh:BN112_3657"/>
<dbReference type="RefSeq" id="WP_010927193.1">
    <property type="nucleotide sequence ID" value="NC_019382.1"/>
</dbReference>
<dbReference type="Pfam" id="PF02515">
    <property type="entry name" value="CoA_transf_3"/>
    <property type="match status" value="1"/>
</dbReference>
<dbReference type="Gene3D" id="3.30.1540.10">
    <property type="entry name" value="formyl-coa transferase, domain 3"/>
    <property type="match status" value="1"/>
</dbReference>
<dbReference type="HOGENOM" id="CLU_033975_0_0_4"/>
<evidence type="ECO:0000256" key="1">
    <source>
        <dbReference type="ARBA" id="ARBA00022679"/>
    </source>
</evidence>